<accession>A0AAD7UNT7</accession>
<dbReference type="EMBL" id="JAQMWT010000045">
    <property type="protein sequence ID" value="KAJ8612581.1"/>
    <property type="molecule type" value="Genomic_DNA"/>
</dbReference>
<dbReference type="SMART" id="SM00137">
    <property type="entry name" value="MAM"/>
    <property type="match status" value="1"/>
</dbReference>
<proteinExistence type="predicted"/>
<dbReference type="Gene3D" id="2.10.50.10">
    <property type="entry name" value="Tumor Necrosis Factor Receptor, subunit A, domain 2"/>
    <property type="match status" value="3"/>
</dbReference>
<keyword evidence="2" id="KW-0812">Transmembrane</keyword>
<feature type="region of interest" description="Disordered" evidence="1">
    <location>
        <begin position="1670"/>
        <end position="1694"/>
    </location>
</feature>
<feature type="transmembrane region" description="Helical" evidence="2">
    <location>
        <begin position="1256"/>
        <end position="1275"/>
    </location>
</feature>
<keyword evidence="5" id="KW-1185">Reference proteome</keyword>
<dbReference type="PROSITE" id="PS50060">
    <property type="entry name" value="MAM_2"/>
    <property type="match status" value="1"/>
</dbReference>
<dbReference type="InterPro" id="IPR009030">
    <property type="entry name" value="Growth_fac_rcpt_cys_sf"/>
</dbReference>
<keyword evidence="2" id="KW-0472">Membrane</keyword>
<dbReference type="PANTHER" id="PTHR11319">
    <property type="entry name" value="G PROTEIN-COUPLED RECEPTOR-RELATED"/>
    <property type="match status" value="1"/>
</dbReference>
<comment type="caution">
    <text evidence="4">The sequence shown here is derived from an EMBL/GenBank/DDBJ whole genome shotgun (WGS) entry which is preliminary data.</text>
</comment>
<dbReference type="SUPFAM" id="SSF51126">
    <property type="entry name" value="Pectin lyase-like"/>
    <property type="match status" value="1"/>
</dbReference>
<feature type="compositionally biased region" description="Pro residues" evidence="1">
    <location>
        <begin position="1684"/>
        <end position="1694"/>
    </location>
</feature>
<feature type="transmembrane region" description="Helical" evidence="2">
    <location>
        <begin position="1506"/>
        <end position="1529"/>
    </location>
</feature>
<evidence type="ECO:0000256" key="1">
    <source>
        <dbReference type="SAM" id="MobiDB-lite"/>
    </source>
</evidence>
<dbReference type="Pfam" id="PF07699">
    <property type="entry name" value="Ephrin_rec_like"/>
    <property type="match status" value="1"/>
</dbReference>
<name>A0AAD7UNT7_9STRA</name>
<dbReference type="SUPFAM" id="SSF49899">
    <property type="entry name" value="Concanavalin A-like lectins/glucanases"/>
    <property type="match status" value="1"/>
</dbReference>
<protein>
    <recommendedName>
        <fullName evidence="3">MAM domain-containing protein</fullName>
    </recommendedName>
</protein>
<feature type="transmembrane region" description="Helical" evidence="2">
    <location>
        <begin position="1413"/>
        <end position="1435"/>
    </location>
</feature>
<dbReference type="GO" id="GO:0016020">
    <property type="term" value="C:membrane"/>
    <property type="evidence" value="ECO:0007669"/>
    <property type="project" value="InterPro"/>
</dbReference>
<evidence type="ECO:0000256" key="2">
    <source>
        <dbReference type="SAM" id="Phobius"/>
    </source>
</evidence>
<feature type="region of interest" description="Disordered" evidence="1">
    <location>
        <begin position="1631"/>
        <end position="1652"/>
    </location>
</feature>
<dbReference type="InterPro" id="IPR000998">
    <property type="entry name" value="MAM_dom"/>
</dbReference>
<evidence type="ECO:0000313" key="5">
    <source>
        <dbReference type="Proteomes" id="UP001230188"/>
    </source>
</evidence>
<feature type="transmembrane region" description="Helical" evidence="2">
    <location>
        <begin position="1592"/>
        <end position="1613"/>
    </location>
</feature>
<feature type="transmembrane region" description="Helical" evidence="2">
    <location>
        <begin position="1189"/>
        <end position="1207"/>
    </location>
</feature>
<dbReference type="Pfam" id="PF00629">
    <property type="entry name" value="MAM"/>
    <property type="match status" value="1"/>
</dbReference>
<evidence type="ECO:0000313" key="4">
    <source>
        <dbReference type="EMBL" id="KAJ8612581.1"/>
    </source>
</evidence>
<feature type="transmembrane region" description="Helical" evidence="2">
    <location>
        <begin position="1550"/>
        <end position="1572"/>
    </location>
</feature>
<dbReference type="InterPro" id="IPR013320">
    <property type="entry name" value="ConA-like_dom_sf"/>
</dbReference>
<feature type="transmembrane region" description="Helical" evidence="2">
    <location>
        <begin position="1329"/>
        <end position="1348"/>
    </location>
</feature>
<dbReference type="SUPFAM" id="SSF57184">
    <property type="entry name" value="Growth factor receptor domain"/>
    <property type="match status" value="1"/>
</dbReference>
<dbReference type="InterPro" id="IPR011641">
    <property type="entry name" value="Tyr-kin_ephrin_A/B_rcpt-like"/>
</dbReference>
<dbReference type="Proteomes" id="UP001230188">
    <property type="component" value="Unassembled WGS sequence"/>
</dbReference>
<dbReference type="InterPro" id="IPR011050">
    <property type="entry name" value="Pectin_lyase_fold/virulence"/>
</dbReference>
<feature type="domain" description="MAM" evidence="3">
    <location>
        <begin position="68"/>
        <end position="214"/>
    </location>
</feature>
<dbReference type="CDD" id="cd06263">
    <property type="entry name" value="MAM"/>
    <property type="match status" value="1"/>
</dbReference>
<dbReference type="PANTHER" id="PTHR11319:SF35">
    <property type="entry name" value="OUTER MEMBRANE PROTEIN PMPC-RELATED"/>
    <property type="match status" value="1"/>
</dbReference>
<organism evidence="4 5">
    <name type="scientific">Chrysophaeum taylorii</name>
    <dbReference type="NCBI Taxonomy" id="2483200"/>
    <lineage>
        <taxon>Eukaryota</taxon>
        <taxon>Sar</taxon>
        <taxon>Stramenopiles</taxon>
        <taxon>Ochrophyta</taxon>
        <taxon>Pelagophyceae</taxon>
        <taxon>Pelagomonadales</taxon>
        <taxon>Pelagomonadaceae</taxon>
        <taxon>Chrysophaeum</taxon>
    </lineage>
</organism>
<gene>
    <name evidence="4" type="ORF">CTAYLR_009791</name>
</gene>
<keyword evidence="2" id="KW-1133">Transmembrane helix</keyword>
<dbReference type="Gene3D" id="2.60.120.200">
    <property type="match status" value="1"/>
</dbReference>
<dbReference type="SMART" id="SM01411">
    <property type="entry name" value="Ephrin_rec_like"/>
    <property type="match status" value="3"/>
</dbReference>
<evidence type="ECO:0000259" key="3">
    <source>
        <dbReference type="PROSITE" id="PS50060"/>
    </source>
</evidence>
<reference evidence="4" key="1">
    <citation type="submission" date="2023-01" db="EMBL/GenBank/DDBJ databases">
        <title>Metagenome sequencing of chrysophaentin producing Chrysophaeum taylorii.</title>
        <authorList>
            <person name="Davison J."/>
            <person name="Bewley C."/>
        </authorList>
    </citation>
    <scope>NUCLEOTIDE SEQUENCE</scope>
    <source>
        <strain evidence="4">NIES-1699</strain>
    </source>
</reference>
<sequence>MSGSLESGESGVDEVCFADASSYEIGVVEGLFPSEVSWRLDSLAGGAPATVSFWVKESTVEEIVAPPIDCDFDEDFCWWKRRGLNWSLGSSSTPSAGTGPVGGGSFAYVEASGRDPYSGPFVLEARSAGGWMSFWYHMNDRGARRLDPETDCYLVDDGVGELAVEVGGEAVWERSGSQGDEWLQAVVRVSPPGLVRFVGRVGACWASDIAIDRVRAVGFAPSVAPSVSKSPTAAPALSAWPTTVARRVTTFDELQAAVDAFAAEIFITSHFISLGAPIDLYHDTRIAGGAFVEDTRAVLDAAYAFRVFWTSKSLVLERVQIQRGYDTEGGGLWVDGGEVVLRDCVFVANYANYGGAVYANAGVLRATDTHFYSNVAFFRGGAIEVWKGSVFAARSCWLQYNYAYSTGGAAYVVDSSADISNSTFADNAAAEFAGSLGISESVVLSMHGVTMERNTAPYGGAVVTNVGTAVRATNSLFSRNVASSSSSSSLDDEDLLGGGALYLLEGSLWQLFECNISGNAAAGFGGGIASSSSEIETARTILANNSASFYGGGAYVSGGSWRATDRCETLYNVAGEGGGGFFANDLADVYWVDGAATANAAFVGGGGVDVFNASFQASECRWVDNGAFNGAGVLVSLGGSFKGERCAWEGNEASGAGGAVALRFETSDYVIATVGEDIVFATSSFECDACNLTGNSAWWGGALFAEGSSRVFVRESRILRNLATIRGSALAVSDNGIIQLYKNRIATNRDSFNQTIACVSFSTIYAARNYARIDQTFDVASSCSAFLYLANDDGAASPFLTPTSTGTVVARPYTFPCGPGTYSVDGLEHGSAFVDVNNRSIDQNDPTCDNDGARCPPSCSACGPGRYAQLDLDSYKRIGLFSCAECPVGRFLPFSEEEDHHPKDSVEDCVLCAPGKFADTVGSAACDFCPPGTYASLEGALFCTTAEPGKFVRDAGATEPVVCPAGSTSVGGASVCASCDPGRYQGDAGETACFVAPPGTFVNASGAREPASCPAGTVSLGAGAVECAPCPAGTFQQSAGSSSCEICPPPTTTSGVGAVSCDACDASFYYDSFRCPPTNVSAAARWPECCYECGDGHECNRPGIDLRHLPIKRGWWRATSSAAKAYECELDDSCVGSGFISEKNTTTTAGRSLCAAGHKGALCAACASGFAIDRARNRCRRCVAGGRDVFGLIVVALVFGSLVTWILKQLGFWRLGSYLVTALVDTQKLLGASKIEHAVAIVAEASADDRRRRREAVGRSFVVKFKIVASAWQIMNSVPVTLPQVRFPRTFDRALKITSVFNLDLVEFAALDCVVARTSYYQRLVLQTLAFPFVVAFLIVVVGAAYAARRRKWPREEVAYGSLVLTFVLLPQCSATAFQYFSCTKYDSGDGTTLKVMVVDPLIRCRGRRYRRWLSVVLSVVAVWPIGVPTLWFVVLWRARARINPEVEEESSKTPPHGEERRHQVAVREEEKLKLRGGDIRSLGFLIDEYWPKMYLFPLFDALRRIFLSGCLALFSPGSAAQIAVGLVGATASQMVYSYSRPFVSSDDNVVSEVAQLQVVILFLASLLVFVAKELESNESFFSSDAFAALLVAIYFAAFFVAVRAILVGAFGARALDSARTRLLDLCTKRKSSSSSQDGNREEEVASEEDDVVIFCDDDPRLALRQHRTTSEDGLWAVESPNGEKPPPPPPPPA</sequence>